<keyword evidence="3" id="KW-1185">Reference proteome</keyword>
<name>A0A7J7HUI6_CAMSI</name>
<dbReference type="AlphaFoldDB" id="A0A7J7HUI6"/>
<accession>A0A7J7HUI6</accession>
<keyword evidence="1" id="KW-0812">Transmembrane</keyword>
<reference evidence="3" key="1">
    <citation type="journal article" date="2020" name="Nat. Commun.">
        <title>Genome assembly of wild tea tree DASZ reveals pedigree and selection history of tea varieties.</title>
        <authorList>
            <person name="Zhang W."/>
            <person name="Zhang Y."/>
            <person name="Qiu H."/>
            <person name="Guo Y."/>
            <person name="Wan H."/>
            <person name="Zhang X."/>
            <person name="Scossa F."/>
            <person name="Alseekh S."/>
            <person name="Zhang Q."/>
            <person name="Wang P."/>
            <person name="Xu L."/>
            <person name="Schmidt M.H."/>
            <person name="Jia X."/>
            <person name="Li D."/>
            <person name="Zhu A."/>
            <person name="Guo F."/>
            <person name="Chen W."/>
            <person name="Ni D."/>
            <person name="Usadel B."/>
            <person name="Fernie A.R."/>
            <person name="Wen W."/>
        </authorList>
    </citation>
    <scope>NUCLEOTIDE SEQUENCE [LARGE SCALE GENOMIC DNA]</scope>
    <source>
        <strain evidence="3">cv. G240</strain>
    </source>
</reference>
<dbReference type="Proteomes" id="UP000593564">
    <property type="component" value="Unassembled WGS sequence"/>
</dbReference>
<comment type="caution">
    <text evidence="2">The sequence shown here is derived from an EMBL/GenBank/DDBJ whole genome shotgun (WGS) entry which is preliminary data.</text>
</comment>
<gene>
    <name evidence="2" type="ORF">HYC85_003524</name>
</gene>
<protein>
    <recommendedName>
        <fullName evidence="4">Sugar phosphate transporter domain-containing protein</fullName>
    </recommendedName>
</protein>
<evidence type="ECO:0008006" key="4">
    <source>
        <dbReference type="Google" id="ProtNLM"/>
    </source>
</evidence>
<keyword evidence="1" id="KW-0472">Membrane</keyword>
<sequence>MDQDDEEIKHHLDPKYANVKTSERHVWTRLYFTSLVCSCIFLYAMKYWKIISFTDGEPEGITTNWATLVPLKTLCHTIPLATSYLLYMLASMESVRGISVPMYTTLRRTAIAFMMVTEYLLVGQKHSPSVVCNSVRPFWCFTAGKSSGLNSFGLMWCNGKMIGLQ</sequence>
<proteinExistence type="predicted"/>
<evidence type="ECO:0000256" key="1">
    <source>
        <dbReference type="SAM" id="Phobius"/>
    </source>
</evidence>
<evidence type="ECO:0000313" key="2">
    <source>
        <dbReference type="EMBL" id="KAF5956299.1"/>
    </source>
</evidence>
<reference evidence="2 3" key="2">
    <citation type="submission" date="2020-07" db="EMBL/GenBank/DDBJ databases">
        <title>Genome assembly of wild tea tree DASZ reveals pedigree and selection history of tea varieties.</title>
        <authorList>
            <person name="Zhang W."/>
        </authorList>
    </citation>
    <scope>NUCLEOTIDE SEQUENCE [LARGE SCALE GENOMIC DNA]</scope>
    <source>
        <strain evidence="3">cv. G240</strain>
        <tissue evidence="2">Leaf</tissue>
    </source>
</reference>
<organism evidence="2 3">
    <name type="scientific">Camellia sinensis</name>
    <name type="common">Tea plant</name>
    <name type="synonym">Thea sinensis</name>
    <dbReference type="NCBI Taxonomy" id="4442"/>
    <lineage>
        <taxon>Eukaryota</taxon>
        <taxon>Viridiplantae</taxon>
        <taxon>Streptophyta</taxon>
        <taxon>Embryophyta</taxon>
        <taxon>Tracheophyta</taxon>
        <taxon>Spermatophyta</taxon>
        <taxon>Magnoliopsida</taxon>
        <taxon>eudicotyledons</taxon>
        <taxon>Gunneridae</taxon>
        <taxon>Pentapetalae</taxon>
        <taxon>asterids</taxon>
        <taxon>Ericales</taxon>
        <taxon>Theaceae</taxon>
        <taxon>Camellia</taxon>
    </lineage>
</organism>
<dbReference type="EMBL" id="JACBKZ010000002">
    <property type="protein sequence ID" value="KAF5956299.1"/>
    <property type="molecule type" value="Genomic_DNA"/>
</dbReference>
<evidence type="ECO:0000313" key="3">
    <source>
        <dbReference type="Proteomes" id="UP000593564"/>
    </source>
</evidence>
<keyword evidence="1" id="KW-1133">Transmembrane helix</keyword>
<feature type="transmembrane region" description="Helical" evidence="1">
    <location>
        <begin position="26"/>
        <end position="44"/>
    </location>
</feature>